<keyword evidence="7 8" id="KW-0802">TPR repeat</keyword>
<feature type="domain" description="O-GlcNAc transferase C-terminal" evidence="10">
    <location>
        <begin position="599"/>
        <end position="772"/>
    </location>
</feature>
<dbReference type="PROSITE" id="PS50293">
    <property type="entry name" value="TPR_REGION"/>
    <property type="match status" value="4"/>
</dbReference>
<dbReference type="Pfam" id="PF13844">
    <property type="entry name" value="Glyco_transf_41"/>
    <property type="match status" value="2"/>
</dbReference>
<dbReference type="InterPro" id="IPR019734">
    <property type="entry name" value="TPR_rpt"/>
</dbReference>
<comment type="caution">
    <text evidence="11">The sequence shown here is derived from an EMBL/GenBank/DDBJ whole genome shotgun (WGS) entry which is preliminary data.</text>
</comment>
<feature type="repeat" description="TPR" evidence="8">
    <location>
        <begin position="105"/>
        <end position="138"/>
    </location>
</feature>
<keyword evidence="5" id="KW-0808">Transferase</keyword>
<keyword evidence="12" id="KW-1185">Reference proteome</keyword>
<feature type="repeat" description="TPR" evidence="8">
    <location>
        <begin position="343"/>
        <end position="376"/>
    </location>
</feature>
<evidence type="ECO:0000256" key="4">
    <source>
        <dbReference type="ARBA" id="ARBA00022676"/>
    </source>
</evidence>
<dbReference type="Pfam" id="PF13432">
    <property type="entry name" value="TPR_16"/>
    <property type="match status" value="1"/>
</dbReference>
<comment type="pathway">
    <text evidence="1">Protein modification; protein glycosylation.</text>
</comment>
<accession>B4D6E0</accession>
<dbReference type="InterPro" id="IPR029489">
    <property type="entry name" value="OGT/SEC/SPY_C"/>
</dbReference>
<dbReference type="AlphaFoldDB" id="B4D6E0"/>
<feature type="repeat" description="TPR" evidence="8">
    <location>
        <begin position="37"/>
        <end position="70"/>
    </location>
</feature>
<organism evidence="11 12">
    <name type="scientific">Chthoniobacter flavus Ellin428</name>
    <dbReference type="NCBI Taxonomy" id="497964"/>
    <lineage>
        <taxon>Bacteria</taxon>
        <taxon>Pseudomonadati</taxon>
        <taxon>Verrucomicrobiota</taxon>
        <taxon>Spartobacteria</taxon>
        <taxon>Chthoniobacterales</taxon>
        <taxon>Chthoniobacteraceae</taxon>
        <taxon>Chthoniobacter</taxon>
    </lineage>
</organism>
<dbReference type="UniPathway" id="UPA00378"/>
<keyword evidence="4" id="KW-0328">Glycosyltransferase</keyword>
<dbReference type="eggNOG" id="COG3914">
    <property type="taxonomic scope" value="Bacteria"/>
</dbReference>
<dbReference type="EMBL" id="ABVL01000015">
    <property type="protein sequence ID" value="EDY18049.1"/>
    <property type="molecule type" value="Genomic_DNA"/>
</dbReference>
<protein>
    <recommendedName>
        <fullName evidence="3">protein O-GlcNAc transferase</fullName>
        <ecNumber evidence="3">2.4.1.255</ecNumber>
    </recommendedName>
</protein>
<dbReference type="GO" id="GO:0097363">
    <property type="term" value="F:protein O-acetylglucosaminyltransferase activity"/>
    <property type="evidence" value="ECO:0007669"/>
    <property type="project" value="UniProtKB-EC"/>
</dbReference>
<dbReference type="InterPro" id="IPR051939">
    <property type="entry name" value="Glycosyltr_41/O-GlcNAc_trsf"/>
</dbReference>
<dbReference type="Pfam" id="PF00515">
    <property type="entry name" value="TPR_1"/>
    <property type="match status" value="1"/>
</dbReference>
<dbReference type="PANTHER" id="PTHR44835">
    <property type="entry name" value="UDP-N-ACETYLGLUCOSAMINE--PEPTIDE N-ACETYLGLUCOSAMINYLTRANSFERASE SPINDLY-RELATED"/>
    <property type="match status" value="1"/>
</dbReference>
<dbReference type="SUPFAM" id="SSF48452">
    <property type="entry name" value="TPR-like"/>
    <property type="match status" value="2"/>
</dbReference>
<dbReference type="RefSeq" id="WP_006981802.1">
    <property type="nucleotide sequence ID" value="NZ_ABVL01000015.1"/>
</dbReference>
<dbReference type="STRING" id="497964.CfE428DRAFT_4480"/>
<dbReference type="SMART" id="SM00028">
    <property type="entry name" value="TPR"/>
    <property type="match status" value="11"/>
</dbReference>
<dbReference type="Pfam" id="PF13414">
    <property type="entry name" value="TPR_11"/>
    <property type="match status" value="1"/>
</dbReference>
<feature type="domain" description="O-GlcNAc transferase C-terminal" evidence="10">
    <location>
        <begin position="423"/>
        <end position="553"/>
    </location>
</feature>
<keyword evidence="6" id="KW-0677">Repeat</keyword>
<dbReference type="Gene3D" id="1.25.40.10">
    <property type="entry name" value="Tetratricopeptide repeat domain"/>
    <property type="match status" value="6"/>
</dbReference>
<evidence type="ECO:0000313" key="12">
    <source>
        <dbReference type="Proteomes" id="UP000005824"/>
    </source>
</evidence>
<dbReference type="PANTHER" id="PTHR44835:SF1">
    <property type="entry name" value="PROTEIN O-GLCNAC TRANSFERASE"/>
    <property type="match status" value="1"/>
</dbReference>
<dbReference type="PROSITE" id="PS50005">
    <property type="entry name" value="TPR"/>
    <property type="match status" value="7"/>
</dbReference>
<evidence type="ECO:0000259" key="10">
    <source>
        <dbReference type="Pfam" id="PF13844"/>
    </source>
</evidence>
<feature type="repeat" description="TPR" evidence="8">
    <location>
        <begin position="139"/>
        <end position="172"/>
    </location>
</feature>
<evidence type="ECO:0000256" key="5">
    <source>
        <dbReference type="ARBA" id="ARBA00022679"/>
    </source>
</evidence>
<feature type="coiled-coil region" evidence="9">
    <location>
        <begin position="138"/>
        <end position="165"/>
    </location>
</feature>
<evidence type="ECO:0000256" key="8">
    <source>
        <dbReference type="PROSITE-ProRule" id="PRU00339"/>
    </source>
</evidence>
<dbReference type="EC" id="2.4.1.255" evidence="3"/>
<comment type="similarity">
    <text evidence="2">Belongs to the glycosyltransferase 41 family. O-GlcNAc transferase subfamily.</text>
</comment>
<evidence type="ECO:0000256" key="2">
    <source>
        <dbReference type="ARBA" id="ARBA00005386"/>
    </source>
</evidence>
<evidence type="ECO:0000256" key="3">
    <source>
        <dbReference type="ARBA" id="ARBA00011970"/>
    </source>
</evidence>
<evidence type="ECO:0000313" key="11">
    <source>
        <dbReference type="EMBL" id="EDY18049.1"/>
    </source>
</evidence>
<sequence length="792" mass="88375">MTLQEAFQIALQHHQAGRLVEAESLYRQILAVQPGHAETLHLLGALAQQVGRTEMAIEFMRQAIAADPNHAAALSNLAATLLAGGRAGEAAEYARRAVEVAPGFADAHYNLGAVLAELGQMEEALASYRRALEIQPTHAVAENNLGNILRELRRLDEAIAAYRRAIQLQPAYADAHNNLGVALSEQGKSDEAIAAYGRALELKPDGNAVHANLGNALRASGRYAEAVVAYRRSLQSSPARLDICQGLGEALVLLGRFDEAGEVFRLIVRCNPDDPEAWASLANVLQRGEKLDDAIACYRQALRLDPEEPFRLCRLAALLQRQRRLDDAAAALLQVLELQPNQTEALYRLAEIYKDQGRSELALELMRRLHGLAPEVPRIHSDLILMMLASPEVDERAVRAEGRRWDERFGHPIETFSGPYPHERNPERKLRIGYVSADFKDHVVGRNLLPLFRQQDRTRHEILCYSGVASPDHVTEEFRAHADVWREAFRMSDEELAEAVGKDRVDILVDLSLHTAGNRLMMFARRPAPVQVSFAGYPGSTGLEAMGYRISDRYLEVERAGGSPMEAGDVALIDSFWCYDPCGVKLAVSPSPARENGFVTFASLNDFGKINRAVFQRWAAVLRKATGSRLLLLTYPGEHRRDTIALLREEGIEENRVEFLEPRPRAEYLRYYHRADAMLDPFPYNGHTTSLDALWMGVPVVSLAGERMVSRAGLSQLTNLGLPELVARTEDEYVEIATRLAGDLPRLAELRATLRSRMEVSVLMDAPRFARQIETAYRTMWRDWCAKNPISI</sequence>
<dbReference type="Gene3D" id="3.40.50.2000">
    <property type="entry name" value="Glycogen Phosphorylase B"/>
    <property type="match status" value="1"/>
</dbReference>
<name>B4D6E0_9BACT</name>
<feature type="repeat" description="TPR" evidence="8">
    <location>
        <begin position="173"/>
        <end position="206"/>
    </location>
</feature>
<evidence type="ECO:0000256" key="6">
    <source>
        <dbReference type="ARBA" id="ARBA00022737"/>
    </source>
</evidence>
<reference evidence="11 12" key="1">
    <citation type="journal article" date="2011" name="J. Bacteriol.">
        <title>Genome sequence of Chthoniobacter flavus Ellin428, an aerobic heterotrophic soil bacterium.</title>
        <authorList>
            <person name="Kant R."/>
            <person name="van Passel M.W."/>
            <person name="Palva A."/>
            <person name="Lucas S."/>
            <person name="Lapidus A."/>
            <person name="Glavina Del Rio T."/>
            <person name="Dalin E."/>
            <person name="Tice H."/>
            <person name="Bruce D."/>
            <person name="Goodwin L."/>
            <person name="Pitluck S."/>
            <person name="Larimer F.W."/>
            <person name="Land M.L."/>
            <person name="Hauser L."/>
            <person name="Sangwan P."/>
            <person name="de Vos W.M."/>
            <person name="Janssen P.H."/>
            <person name="Smidt H."/>
        </authorList>
    </citation>
    <scope>NUCLEOTIDE SEQUENCE [LARGE SCALE GENOMIC DNA]</scope>
    <source>
        <strain evidence="11 12">Ellin428</strain>
    </source>
</reference>
<dbReference type="eggNOG" id="COG0457">
    <property type="taxonomic scope" value="Bacteria"/>
</dbReference>
<dbReference type="Gene3D" id="3.40.50.11380">
    <property type="match status" value="1"/>
</dbReference>
<feature type="repeat" description="TPR" evidence="8">
    <location>
        <begin position="275"/>
        <end position="308"/>
    </location>
</feature>
<evidence type="ECO:0000256" key="7">
    <source>
        <dbReference type="ARBA" id="ARBA00022803"/>
    </source>
</evidence>
<dbReference type="InParanoid" id="B4D6E0"/>
<keyword evidence="9" id="KW-0175">Coiled coil</keyword>
<dbReference type="Pfam" id="PF14559">
    <property type="entry name" value="TPR_19"/>
    <property type="match status" value="1"/>
</dbReference>
<gene>
    <name evidence="11" type="ORF">CfE428DRAFT_4480</name>
</gene>
<dbReference type="InterPro" id="IPR011990">
    <property type="entry name" value="TPR-like_helical_dom_sf"/>
</dbReference>
<dbReference type="SUPFAM" id="SSF53756">
    <property type="entry name" value="UDP-Glycosyltransferase/glycogen phosphorylase"/>
    <property type="match status" value="1"/>
</dbReference>
<proteinExistence type="inferred from homology"/>
<dbReference type="Pfam" id="PF13424">
    <property type="entry name" value="TPR_12"/>
    <property type="match status" value="1"/>
</dbReference>
<dbReference type="Proteomes" id="UP000005824">
    <property type="component" value="Unassembled WGS sequence"/>
</dbReference>
<evidence type="ECO:0000256" key="1">
    <source>
        <dbReference type="ARBA" id="ARBA00004922"/>
    </source>
</evidence>
<feature type="repeat" description="TPR" evidence="8">
    <location>
        <begin position="207"/>
        <end position="240"/>
    </location>
</feature>
<evidence type="ECO:0000256" key="9">
    <source>
        <dbReference type="SAM" id="Coils"/>
    </source>
</evidence>